<evidence type="ECO:0000313" key="2">
    <source>
        <dbReference type="Proteomes" id="UP000299102"/>
    </source>
</evidence>
<reference evidence="1 2" key="1">
    <citation type="journal article" date="2019" name="Commun. Biol.">
        <title>The bagworm genome reveals a unique fibroin gene that provides high tensile strength.</title>
        <authorList>
            <person name="Kono N."/>
            <person name="Nakamura H."/>
            <person name="Ohtoshi R."/>
            <person name="Tomita M."/>
            <person name="Numata K."/>
            <person name="Arakawa K."/>
        </authorList>
    </citation>
    <scope>NUCLEOTIDE SEQUENCE [LARGE SCALE GENOMIC DNA]</scope>
</reference>
<keyword evidence="2" id="KW-1185">Reference proteome</keyword>
<dbReference type="AlphaFoldDB" id="A0A4C1TJG8"/>
<dbReference type="EMBL" id="BGZK01000062">
    <property type="protein sequence ID" value="GBP14234.1"/>
    <property type="molecule type" value="Genomic_DNA"/>
</dbReference>
<accession>A0A4C1TJG8</accession>
<dbReference type="OrthoDB" id="10017160at2759"/>
<comment type="caution">
    <text evidence="1">The sequence shown here is derived from an EMBL/GenBank/DDBJ whole genome shotgun (WGS) entry which is preliminary data.</text>
</comment>
<dbReference type="Proteomes" id="UP000299102">
    <property type="component" value="Unassembled WGS sequence"/>
</dbReference>
<gene>
    <name evidence="1" type="ORF">EVAR_7658_1</name>
</gene>
<sequence>MKLYLADRCYCITEFKRSCTNLTDDVPEERSSTATTDNITAVRLMIETAKRMTYQQIRTSLGINMGQLHKIFYKYLPVVKLCTRWIPYNFTNAQKLWRINWCREMM</sequence>
<evidence type="ECO:0008006" key="3">
    <source>
        <dbReference type="Google" id="ProtNLM"/>
    </source>
</evidence>
<evidence type="ECO:0000313" key="1">
    <source>
        <dbReference type="EMBL" id="GBP14234.1"/>
    </source>
</evidence>
<protein>
    <recommendedName>
        <fullName evidence="3">Mariner Mos1 transposase</fullName>
    </recommendedName>
</protein>
<organism evidence="1 2">
    <name type="scientific">Eumeta variegata</name>
    <name type="common">Bagworm moth</name>
    <name type="synonym">Eumeta japonica</name>
    <dbReference type="NCBI Taxonomy" id="151549"/>
    <lineage>
        <taxon>Eukaryota</taxon>
        <taxon>Metazoa</taxon>
        <taxon>Ecdysozoa</taxon>
        <taxon>Arthropoda</taxon>
        <taxon>Hexapoda</taxon>
        <taxon>Insecta</taxon>
        <taxon>Pterygota</taxon>
        <taxon>Neoptera</taxon>
        <taxon>Endopterygota</taxon>
        <taxon>Lepidoptera</taxon>
        <taxon>Glossata</taxon>
        <taxon>Ditrysia</taxon>
        <taxon>Tineoidea</taxon>
        <taxon>Psychidae</taxon>
        <taxon>Oiketicinae</taxon>
        <taxon>Eumeta</taxon>
    </lineage>
</organism>
<proteinExistence type="predicted"/>
<name>A0A4C1TJG8_EUMVA</name>